<feature type="region of interest" description="Disordered" evidence="6">
    <location>
        <begin position="1"/>
        <end position="22"/>
    </location>
</feature>
<dbReference type="OrthoDB" id="5177647at2"/>
<evidence type="ECO:0000256" key="6">
    <source>
        <dbReference type="SAM" id="MobiDB-lite"/>
    </source>
</evidence>
<dbReference type="SUPFAM" id="SSF54001">
    <property type="entry name" value="Cysteine proteinases"/>
    <property type="match status" value="1"/>
</dbReference>
<evidence type="ECO:0000313" key="8">
    <source>
        <dbReference type="EMBL" id="TDP95610.1"/>
    </source>
</evidence>
<reference evidence="8 9" key="1">
    <citation type="submission" date="2019-03" db="EMBL/GenBank/DDBJ databases">
        <title>Genomic analyses of the natural microbiome of Caenorhabditis elegans.</title>
        <authorList>
            <person name="Samuel B."/>
        </authorList>
    </citation>
    <scope>NUCLEOTIDE SEQUENCE [LARGE SCALE GENOMIC DNA]</scope>
    <source>
        <strain evidence="8 9">JUb18</strain>
    </source>
</reference>
<dbReference type="Proteomes" id="UP000295601">
    <property type="component" value="Unassembled WGS sequence"/>
</dbReference>
<keyword evidence="4" id="KW-0788">Thiol protease</keyword>
<keyword evidence="3 8" id="KW-0378">Hydrolase</keyword>
<dbReference type="EMBL" id="SNYA01000001">
    <property type="protein sequence ID" value="TDP95610.1"/>
    <property type="molecule type" value="Genomic_DNA"/>
</dbReference>
<evidence type="ECO:0000256" key="4">
    <source>
        <dbReference type="ARBA" id="ARBA00022807"/>
    </source>
</evidence>
<evidence type="ECO:0000256" key="3">
    <source>
        <dbReference type="ARBA" id="ARBA00022801"/>
    </source>
</evidence>
<comment type="similarity">
    <text evidence="1">Belongs to the peptidase C40 family.</text>
</comment>
<evidence type="ECO:0000256" key="1">
    <source>
        <dbReference type="ARBA" id="ARBA00007074"/>
    </source>
</evidence>
<dbReference type="PROSITE" id="PS00430">
    <property type="entry name" value="TONB_DEPENDENT_REC_1"/>
    <property type="match status" value="1"/>
</dbReference>
<evidence type="ECO:0000256" key="2">
    <source>
        <dbReference type="ARBA" id="ARBA00022670"/>
    </source>
</evidence>
<dbReference type="RefSeq" id="WP_132201705.1">
    <property type="nucleotide sequence ID" value="NZ_CP080492.1"/>
</dbReference>
<comment type="caution">
    <text evidence="8">The sequence shown here is derived from an EMBL/GenBank/DDBJ whole genome shotgun (WGS) entry which is preliminary data.</text>
</comment>
<evidence type="ECO:0000313" key="9">
    <source>
        <dbReference type="Proteomes" id="UP000295601"/>
    </source>
</evidence>
<dbReference type="Gene3D" id="3.90.1720.10">
    <property type="entry name" value="endopeptidase domain like (from Nostoc punctiforme)"/>
    <property type="match status" value="1"/>
</dbReference>
<name>A0A4R6S733_9MICO</name>
<organism evidence="8 9">
    <name type="scientific">Leucobacter luti</name>
    <dbReference type="NCBI Taxonomy" id="340320"/>
    <lineage>
        <taxon>Bacteria</taxon>
        <taxon>Bacillati</taxon>
        <taxon>Actinomycetota</taxon>
        <taxon>Actinomycetes</taxon>
        <taxon>Micrococcales</taxon>
        <taxon>Microbacteriaceae</taxon>
        <taxon>Leucobacter</taxon>
    </lineage>
</organism>
<evidence type="ECO:0000256" key="5">
    <source>
        <dbReference type="SAM" id="Coils"/>
    </source>
</evidence>
<protein>
    <submittedName>
        <fullName evidence="8">Cell wall-associated NlpC family hydrolase</fullName>
    </submittedName>
</protein>
<feature type="coiled-coil region" evidence="5">
    <location>
        <begin position="88"/>
        <end position="116"/>
    </location>
</feature>
<dbReference type="AlphaFoldDB" id="A0A4R6S733"/>
<sequence length="248" mass="24566">MNQNPGTAVAVSNHAAKPGKSPAKRIGQMVGAAALSLGLVGTFGLPAYAVAPTVEGEPDAIAAAQKLETVEVDASVLPLVAPDGAVAADVLEAERKEKEEAAAAKAAKEAAELQAAAGIAGTAPIAPKGGADVPAGVGAQGLVAAALAQVGVSQDCTDLVQNSLAAIGLTTRRDQGGYDHGVSDFYKYGTPVTDGNYAPGDILIWPGAPHTAIYIGNGQAVHGGWGGNQTVVNTYASPSGTPDVVRLG</sequence>
<feature type="domain" description="NlpC/P60" evidence="7">
    <location>
        <begin position="116"/>
        <end position="248"/>
    </location>
</feature>
<evidence type="ECO:0000259" key="7">
    <source>
        <dbReference type="PROSITE" id="PS51935"/>
    </source>
</evidence>
<dbReference type="Pfam" id="PF00877">
    <property type="entry name" value="NLPC_P60"/>
    <property type="match status" value="1"/>
</dbReference>
<dbReference type="GO" id="GO:0008234">
    <property type="term" value="F:cysteine-type peptidase activity"/>
    <property type="evidence" value="ECO:0007669"/>
    <property type="project" value="UniProtKB-KW"/>
</dbReference>
<keyword evidence="2" id="KW-0645">Protease</keyword>
<dbReference type="GO" id="GO:0006508">
    <property type="term" value="P:proteolysis"/>
    <property type="evidence" value="ECO:0007669"/>
    <property type="project" value="UniProtKB-KW"/>
</dbReference>
<dbReference type="InterPro" id="IPR000064">
    <property type="entry name" value="NLP_P60_dom"/>
</dbReference>
<dbReference type="InterPro" id="IPR038765">
    <property type="entry name" value="Papain-like_cys_pep_sf"/>
</dbReference>
<accession>A0A4R6S733</accession>
<dbReference type="InterPro" id="IPR010916">
    <property type="entry name" value="TonB_box_CS"/>
</dbReference>
<proteinExistence type="inferred from homology"/>
<keyword evidence="5" id="KW-0175">Coiled coil</keyword>
<gene>
    <name evidence="8" type="ORF">EDF62_0300</name>
</gene>
<dbReference type="PROSITE" id="PS51935">
    <property type="entry name" value="NLPC_P60"/>
    <property type="match status" value="1"/>
</dbReference>
<keyword evidence="9" id="KW-1185">Reference proteome</keyword>